<dbReference type="PANTHER" id="PTHR35586">
    <property type="entry name" value="SLL1691 PROTEIN"/>
    <property type="match status" value="1"/>
</dbReference>
<evidence type="ECO:0000313" key="3">
    <source>
        <dbReference type="Proteomes" id="UP000232003"/>
    </source>
</evidence>
<dbReference type="Pfam" id="PF14261">
    <property type="entry name" value="DUF4351"/>
    <property type="match status" value="1"/>
</dbReference>
<reference evidence="2 3" key="1">
    <citation type="submission" date="2017-11" db="EMBL/GenBank/DDBJ databases">
        <title>Complete genome of a free-living desiccation-tolerant cyanobacterium and its photosynthetic adaptation to extreme terrestrial habitat.</title>
        <authorList>
            <person name="Shang J."/>
        </authorList>
    </citation>
    <scope>NUCLEOTIDE SEQUENCE [LARGE SCALE GENOMIC DNA]</scope>
    <source>
        <strain evidence="2 3">CCNUN1</strain>
    </source>
</reference>
<accession>A0A2K8SSN0</accession>
<evidence type="ECO:0000313" key="2">
    <source>
        <dbReference type="EMBL" id="AUB38437.1"/>
    </source>
</evidence>
<gene>
    <name evidence="2" type="ORF">COO91_04407</name>
</gene>
<sequence length="77" mass="8496">MLGLNLEEPRAIREAKEKGERKVVLRQLNRLVGAIPDALLSQIQGLSVEQLEALADALLDFSTLTDLEGWLQGEVRG</sequence>
<feature type="domain" description="DUF4351" evidence="1">
    <location>
        <begin position="14"/>
        <end position="71"/>
    </location>
</feature>
<dbReference type="InterPro" id="IPR025587">
    <property type="entry name" value="DUF4351"/>
</dbReference>
<dbReference type="PANTHER" id="PTHR35586:SF1">
    <property type="entry name" value="SLL1691 PROTEIN"/>
    <property type="match status" value="1"/>
</dbReference>
<dbReference type="Proteomes" id="UP000232003">
    <property type="component" value="Chromosome"/>
</dbReference>
<organism evidence="2 3">
    <name type="scientific">Nostoc flagelliforme CCNUN1</name>
    <dbReference type="NCBI Taxonomy" id="2038116"/>
    <lineage>
        <taxon>Bacteria</taxon>
        <taxon>Bacillati</taxon>
        <taxon>Cyanobacteriota</taxon>
        <taxon>Cyanophyceae</taxon>
        <taxon>Nostocales</taxon>
        <taxon>Nostocaceae</taxon>
        <taxon>Nostoc</taxon>
    </lineage>
</organism>
<keyword evidence="3" id="KW-1185">Reference proteome</keyword>
<dbReference type="EMBL" id="CP024785">
    <property type="protein sequence ID" value="AUB38437.1"/>
    <property type="molecule type" value="Genomic_DNA"/>
</dbReference>
<dbReference type="AlphaFoldDB" id="A0A2K8SSN0"/>
<dbReference type="KEGG" id="nfl:COO91_04407"/>
<protein>
    <submittedName>
        <fullName evidence="2">Putative transposase YdaD</fullName>
    </submittedName>
</protein>
<evidence type="ECO:0000259" key="1">
    <source>
        <dbReference type="Pfam" id="PF14261"/>
    </source>
</evidence>
<name>A0A2K8SSN0_9NOSO</name>
<dbReference type="RefSeq" id="WP_404824232.1">
    <property type="nucleotide sequence ID" value="NZ_CP024785.1"/>
</dbReference>
<proteinExistence type="predicted"/>